<proteinExistence type="predicted"/>
<gene>
    <name evidence="1" type="ORF">GCM10012280_39140</name>
</gene>
<sequence length="111" mass="12314">MEPVVLCTIWCGECTAEGLSRPNKLGRLERTEPGSVRWVVTDRRGGRRLGRDRKDLGGVYLTHRTRSAVDVPDTLRALCEIHGWGRVTTADVQEALRGRVNNAVLSMIATT</sequence>
<dbReference type="EMBL" id="BMMS01000016">
    <property type="protein sequence ID" value="GGO91395.1"/>
    <property type="molecule type" value="Genomic_DNA"/>
</dbReference>
<dbReference type="Proteomes" id="UP000641932">
    <property type="component" value="Unassembled WGS sequence"/>
</dbReference>
<name>A0A918DYN0_9ACTN</name>
<keyword evidence="2" id="KW-1185">Reference proteome</keyword>
<evidence type="ECO:0000313" key="2">
    <source>
        <dbReference type="Proteomes" id="UP000641932"/>
    </source>
</evidence>
<accession>A0A918DYN0</accession>
<reference evidence="1" key="2">
    <citation type="submission" date="2020-09" db="EMBL/GenBank/DDBJ databases">
        <authorList>
            <person name="Sun Q."/>
            <person name="Zhou Y."/>
        </authorList>
    </citation>
    <scope>NUCLEOTIDE SEQUENCE</scope>
    <source>
        <strain evidence="1">CGMCC 4.7201</strain>
    </source>
</reference>
<comment type="caution">
    <text evidence="1">The sequence shown here is derived from an EMBL/GenBank/DDBJ whole genome shotgun (WGS) entry which is preliminary data.</text>
</comment>
<reference evidence="1" key="1">
    <citation type="journal article" date="2014" name="Int. J. Syst. Evol. Microbiol.">
        <title>Complete genome sequence of Corynebacterium casei LMG S-19264T (=DSM 44701T), isolated from a smear-ripened cheese.</title>
        <authorList>
            <consortium name="US DOE Joint Genome Institute (JGI-PGF)"/>
            <person name="Walter F."/>
            <person name="Albersmeier A."/>
            <person name="Kalinowski J."/>
            <person name="Ruckert C."/>
        </authorList>
    </citation>
    <scope>NUCLEOTIDE SEQUENCE</scope>
    <source>
        <strain evidence="1">CGMCC 4.7201</strain>
    </source>
</reference>
<dbReference type="AlphaFoldDB" id="A0A918DYN0"/>
<evidence type="ECO:0000313" key="1">
    <source>
        <dbReference type="EMBL" id="GGO91395.1"/>
    </source>
</evidence>
<protein>
    <submittedName>
        <fullName evidence="1">Uncharacterized protein</fullName>
    </submittedName>
</protein>
<organism evidence="1 2">
    <name type="scientific">Wenjunlia tyrosinilytica</name>
    <dbReference type="NCBI Taxonomy" id="1544741"/>
    <lineage>
        <taxon>Bacteria</taxon>
        <taxon>Bacillati</taxon>
        <taxon>Actinomycetota</taxon>
        <taxon>Actinomycetes</taxon>
        <taxon>Kitasatosporales</taxon>
        <taxon>Streptomycetaceae</taxon>
        <taxon>Wenjunlia</taxon>
    </lineage>
</organism>